<feature type="compositionally biased region" description="Basic and acidic residues" evidence="1">
    <location>
        <begin position="897"/>
        <end position="909"/>
    </location>
</feature>
<dbReference type="SUPFAM" id="SSF49562">
    <property type="entry name" value="C2 domain (Calcium/lipid-binding domain, CaLB)"/>
    <property type="match status" value="1"/>
</dbReference>
<feature type="compositionally biased region" description="Basic and acidic residues" evidence="1">
    <location>
        <begin position="572"/>
        <end position="586"/>
    </location>
</feature>
<reference evidence="3 4" key="2">
    <citation type="submission" date="2019-01" db="EMBL/GenBank/DDBJ databases">
        <title>The decoding of complex shrimp genome reveals the adaptation for benthos swimmer, frequently molting mechanism and breeding impact on genome.</title>
        <authorList>
            <person name="Sun Y."/>
            <person name="Gao Y."/>
            <person name="Yu Y."/>
        </authorList>
    </citation>
    <scope>NUCLEOTIDE SEQUENCE [LARGE SCALE GENOMIC DNA]</scope>
    <source>
        <tissue evidence="3">Muscle</tissue>
    </source>
</reference>
<evidence type="ECO:0000313" key="4">
    <source>
        <dbReference type="Proteomes" id="UP000283509"/>
    </source>
</evidence>
<feature type="domain" description="C2" evidence="2">
    <location>
        <begin position="385"/>
        <end position="512"/>
    </location>
</feature>
<feature type="compositionally biased region" description="Basic and acidic residues" evidence="1">
    <location>
        <begin position="780"/>
        <end position="795"/>
    </location>
</feature>
<dbReference type="STRING" id="6689.A0A3R7MJ16"/>
<dbReference type="AlphaFoldDB" id="A0A3R7MJ16"/>
<feature type="compositionally biased region" description="Low complexity" evidence="1">
    <location>
        <begin position="621"/>
        <end position="636"/>
    </location>
</feature>
<reference evidence="3 4" key="1">
    <citation type="submission" date="2018-04" db="EMBL/GenBank/DDBJ databases">
        <authorList>
            <person name="Zhang X."/>
            <person name="Yuan J."/>
            <person name="Li F."/>
            <person name="Xiang J."/>
        </authorList>
    </citation>
    <scope>NUCLEOTIDE SEQUENCE [LARGE SCALE GENOMIC DNA]</scope>
    <source>
        <tissue evidence="3">Muscle</tissue>
    </source>
</reference>
<feature type="compositionally biased region" description="Low complexity" evidence="1">
    <location>
        <begin position="859"/>
        <end position="873"/>
    </location>
</feature>
<dbReference type="InterPro" id="IPR035892">
    <property type="entry name" value="C2_domain_sf"/>
</dbReference>
<feature type="region of interest" description="Disordered" evidence="1">
    <location>
        <begin position="671"/>
        <end position="750"/>
    </location>
</feature>
<evidence type="ECO:0000259" key="2">
    <source>
        <dbReference type="PROSITE" id="PS50004"/>
    </source>
</evidence>
<feature type="compositionally biased region" description="Basic and acidic residues" evidence="1">
    <location>
        <begin position="1033"/>
        <end position="1042"/>
    </location>
</feature>
<feature type="region of interest" description="Disordered" evidence="1">
    <location>
        <begin position="813"/>
        <end position="882"/>
    </location>
</feature>
<feature type="region of interest" description="Disordered" evidence="1">
    <location>
        <begin position="897"/>
        <end position="957"/>
    </location>
</feature>
<dbReference type="CDD" id="cd00030">
    <property type="entry name" value="C2"/>
    <property type="match status" value="1"/>
</dbReference>
<dbReference type="Gene3D" id="2.60.40.150">
    <property type="entry name" value="C2 domain"/>
    <property type="match status" value="1"/>
</dbReference>
<feature type="compositionally biased region" description="Polar residues" evidence="1">
    <location>
        <begin position="820"/>
        <end position="833"/>
    </location>
</feature>
<feature type="region of interest" description="Disordered" evidence="1">
    <location>
        <begin position="1019"/>
        <end position="1076"/>
    </location>
</feature>
<dbReference type="Proteomes" id="UP000283509">
    <property type="component" value="Unassembled WGS sequence"/>
</dbReference>
<evidence type="ECO:0000256" key="1">
    <source>
        <dbReference type="SAM" id="MobiDB-lite"/>
    </source>
</evidence>
<feature type="compositionally biased region" description="Polar residues" evidence="1">
    <location>
        <begin position="843"/>
        <end position="854"/>
    </location>
</feature>
<feature type="region of interest" description="Disordered" evidence="1">
    <location>
        <begin position="235"/>
        <end position="256"/>
    </location>
</feature>
<evidence type="ECO:0000313" key="3">
    <source>
        <dbReference type="EMBL" id="ROT83026.1"/>
    </source>
</evidence>
<proteinExistence type="predicted"/>
<organism evidence="3 4">
    <name type="scientific">Penaeus vannamei</name>
    <name type="common">Whiteleg shrimp</name>
    <name type="synonym">Litopenaeus vannamei</name>
    <dbReference type="NCBI Taxonomy" id="6689"/>
    <lineage>
        <taxon>Eukaryota</taxon>
        <taxon>Metazoa</taxon>
        <taxon>Ecdysozoa</taxon>
        <taxon>Arthropoda</taxon>
        <taxon>Crustacea</taxon>
        <taxon>Multicrustacea</taxon>
        <taxon>Malacostraca</taxon>
        <taxon>Eumalacostraca</taxon>
        <taxon>Eucarida</taxon>
        <taxon>Decapoda</taxon>
        <taxon>Dendrobranchiata</taxon>
        <taxon>Penaeoidea</taxon>
        <taxon>Penaeidae</taxon>
        <taxon>Penaeus</taxon>
    </lineage>
</organism>
<dbReference type="Pfam" id="PF00168">
    <property type="entry name" value="C2"/>
    <property type="match status" value="1"/>
</dbReference>
<comment type="caution">
    <text evidence="3">The sequence shown here is derived from an EMBL/GenBank/DDBJ whole genome shotgun (WGS) entry which is preliminary data.</text>
</comment>
<accession>A0A3R7MJ16</accession>
<dbReference type="PROSITE" id="PS50004">
    <property type="entry name" value="C2"/>
    <property type="match status" value="1"/>
</dbReference>
<keyword evidence="4" id="KW-1185">Reference proteome</keyword>
<sequence length="1076" mass="118669">MTQEGSVLVVDVGTLTLAPSLLPVRPPDKKEKISGVKVMHRSRVCYLTTLEVKLPGVEIPPEWDLSQTCASRQLAENEINYNVREVLKLPPAPALEILRGQLEIRSVCRRLGERDSEEVGSASVSMMDLWQLSGSEVQVPLFRSEVPDGKDSLTKRRKAKRKEEGDVKQSYANLTFTARLGLAMGQSHHTGDLEEPWDLHHRKGSHEVGSHVGHPDSKLKEIPYLAKLREKGYTHALPSTPPPHAGPRSHRDPDGEEREVIRIFKPRPVPPESYEPFQSAVFNSIYLPTHMSPREKIYNGAWQQQPKQPGRVEVVDSILSSPVPTKVVSSSDSGFRIYQGSFLAGINGHDPQTNNQPVESGGESPCIRTIGDFHADYIEHALLNRRSSAEMKQEERRGSCRVHLEILKGRNLPWVEGPDGTLKPPSCYVRATIGSHNIQTNICLEADNPMWNYAADVLLPYSQLCQTDGNLILKVHHGSWDQPPSLEDPLMGFVCVDATSIWSGHVSLCGWYPLLDLRGCVRGHLKVSLTPHEPPQAGGPPRKACYSVNLHENVGQKVMPETYRSGPTYSQRSDKSSDTSLRERQSHVASDTETSKRESLKPLSPNIMQKHSPKSQRKTYSSGSEGSTSDASGSPYKNVDSSLYSKYSVISSGSVVVDGEVLNDVSGFHGGVSNKKSSSSHENLRAATTGVENKTSYDRKYSSIPVFSPHKDSNKLGDQEHERKKSSDNLPEVNYREKENKTPSTSVHSQGFCRHKGTVIVKGVATDSDKVSSSGAGSRVSEDNEHGTPKMERRKGSILLKDSLIVSHFRMQKEEDSNKEMASQENAQPSRVPSSPWKKERTTMSNECPGSQSHPSQPPASTSGTTTTADKPSSCLKVPGSPSLRAKHVTFAHKLVQHQDRDGSSDQNRRQPGLTQQSHDLYRTGHETFGSAGNERNILDSESRQKLPRGHTTTERSDLQVVPCREGDTQVVTTTVSAQGSRSYSVVSGFDSKGMMEARKSRDNKSDLIMAFSWMNQSSESDTPCVSFIEQRQNVKETDSGGKGHHMNNSTDNKGSPDMGNHTGSPQKSHGNSEID</sequence>
<feature type="compositionally biased region" description="Basic and acidic residues" evidence="1">
    <location>
        <begin position="709"/>
        <end position="727"/>
    </location>
</feature>
<feature type="region of interest" description="Disordered" evidence="1">
    <location>
        <begin position="556"/>
        <end position="636"/>
    </location>
</feature>
<feature type="region of interest" description="Disordered" evidence="1">
    <location>
        <begin position="146"/>
        <end position="166"/>
    </location>
</feature>
<gene>
    <name evidence="3" type="ORF">C7M84_023807</name>
</gene>
<dbReference type="OrthoDB" id="6348657at2759"/>
<feature type="region of interest" description="Disordered" evidence="1">
    <location>
        <begin position="764"/>
        <end position="799"/>
    </location>
</feature>
<name>A0A3R7MJ16_PENVA</name>
<dbReference type="EMBL" id="QCYY01000750">
    <property type="protein sequence ID" value="ROT83026.1"/>
    <property type="molecule type" value="Genomic_DNA"/>
</dbReference>
<dbReference type="InterPro" id="IPR000008">
    <property type="entry name" value="C2_dom"/>
</dbReference>
<protein>
    <recommendedName>
        <fullName evidence="2">C2 domain-containing protein</fullName>
    </recommendedName>
</protein>